<evidence type="ECO:0000313" key="10">
    <source>
        <dbReference type="Proteomes" id="UP001254759"/>
    </source>
</evidence>
<dbReference type="GO" id="GO:0089702">
    <property type="term" value="F:undecaprenyl-phosphate glucose phosphotransferase activity"/>
    <property type="evidence" value="ECO:0007669"/>
    <property type="project" value="UniProtKB-EC"/>
</dbReference>
<organism evidence="9 10">
    <name type="scientific">Pseudoxanthomonas sacheonensis</name>
    <dbReference type="NCBI Taxonomy" id="443615"/>
    <lineage>
        <taxon>Bacteria</taxon>
        <taxon>Pseudomonadati</taxon>
        <taxon>Pseudomonadota</taxon>
        <taxon>Gammaproteobacteria</taxon>
        <taxon>Lysobacterales</taxon>
        <taxon>Lysobacteraceae</taxon>
        <taxon>Pseudoxanthomonas</taxon>
    </lineage>
</organism>
<proteinExistence type="inferred from homology"/>
<keyword evidence="10" id="KW-1185">Reference proteome</keyword>
<dbReference type="InterPro" id="IPR017473">
    <property type="entry name" value="Undecaprenyl-P_gluc_Ptfrase"/>
</dbReference>
<evidence type="ECO:0000256" key="7">
    <source>
        <dbReference type="SAM" id="Phobius"/>
    </source>
</evidence>
<keyword evidence="3 9" id="KW-0808">Transferase</keyword>
<feature type="transmembrane region" description="Helical" evidence="7">
    <location>
        <begin position="91"/>
        <end position="111"/>
    </location>
</feature>
<comment type="subcellular location">
    <subcellularLocation>
        <location evidence="1">Membrane</location>
        <topology evidence="1">Multi-pass membrane protein</topology>
    </subcellularLocation>
</comment>
<keyword evidence="5 7" id="KW-1133">Transmembrane helix</keyword>
<evidence type="ECO:0000256" key="5">
    <source>
        <dbReference type="ARBA" id="ARBA00022989"/>
    </source>
</evidence>
<feature type="transmembrane region" description="Helical" evidence="7">
    <location>
        <begin position="56"/>
        <end position="79"/>
    </location>
</feature>
<dbReference type="NCBIfam" id="TIGR03023">
    <property type="entry name" value="WcaJ_sugtrans"/>
    <property type="match status" value="1"/>
</dbReference>
<evidence type="ECO:0000256" key="2">
    <source>
        <dbReference type="ARBA" id="ARBA00006464"/>
    </source>
</evidence>
<dbReference type="Pfam" id="PF13727">
    <property type="entry name" value="CoA_binding_3"/>
    <property type="match status" value="1"/>
</dbReference>
<protein>
    <submittedName>
        <fullName evidence="9">Undecaprenyl-phosphate glucose phosphotransferase</fullName>
        <ecNumber evidence="9">2.7.8.31</ecNumber>
    </submittedName>
</protein>
<evidence type="ECO:0000256" key="6">
    <source>
        <dbReference type="ARBA" id="ARBA00023136"/>
    </source>
</evidence>
<comment type="similarity">
    <text evidence="2">Belongs to the bacterial sugar transferase family.</text>
</comment>
<dbReference type="Proteomes" id="UP001254759">
    <property type="component" value="Unassembled WGS sequence"/>
</dbReference>
<feature type="transmembrane region" description="Helical" evidence="7">
    <location>
        <begin position="297"/>
        <end position="317"/>
    </location>
</feature>
<dbReference type="EC" id="2.7.8.31" evidence="9"/>
<dbReference type="InterPro" id="IPR003362">
    <property type="entry name" value="Bact_transf"/>
</dbReference>
<dbReference type="EMBL" id="JAVDTT010000005">
    <property type="protein sequence ID" value="MDR6843071.1"/>
    <property type="molecule type" value="Genomic_DNA"/>
</dbReference>
<keyword evidence="4 7" id="KW-0812">Transmembrane</keyword>
<dbReference type="InterPro" id="IPR017475">
    <property type="entry name" value="EPS_sugar_tfrase"/>
</dbReference>
<evidence type="ECO:0000259" key="8">
    <source>
        <dbReference type="Pfam" id="PF02397"/>
    </source>
</evidence>
<dbReference type="Pfam" id="PF02397">
    <property type="entry name" value="Bac_transf"/>
    <property type="match status" value="1"/>
</dbReference>
<reference evidence="9 10" key="1">
    <citation type="submission" date="2023-07" db="EMBL/GenBank/DDBJ databases">
        <title>Sorghum-associated microbial communities from plants grown in Nebraska, USA.</title>
        <authorList>
            <person name="Schachtman D."/>
        </authorList>
    </citation>
    <scope>NUCLEOTIDE SEQUENCE [LARGE SCALE GENOMIC DNA]</scope>
    <source>
        <strain evidence="9 10">BE107</strain>
    </source>
</reference>
<name>A0ABU1RWB3_9GAMM</name>
<gene>
    <name evidence="9" type="ORF">J2W94_003378</name>
</gene>
<dbReference type="NCBIfam" id="TIGR03025">
    <property type="entry name" value="EPS_sugtrans"/>
    <property type="match status" value="1"/>
</dbReference>
<keyword evidence="6 7" id="KW-0472">Membrane</keyword>
<dbReference type="PANTHER" id="PTHR30576:SF21">
    <property type="entry name" value="UDP-GLUCOSE:UNDECAPRENYL-PHOSPHATE GLUCOSE-1-PHOSPHATE TRANSFERASE"/>
    <property type="match status" value="1"/>
</dbReference>
<dbReference type="PANTHER" id="PTHR30576">
    <property type="entry name" value="COLANIC BIOSYNTHESIS UDP-GLUCOSE LIPID CARRIER TRANSFERASE"/>
    <property type="match status" value="1"/>
</dbReference>
<dbReference type="Gene3D" id="3.40.50.720">
    <property type="entry name" value="NAD(P)-binding Rossmann-like Domain"/>
    <property type="match status" value="1"/>
</dbReference>
<evidence type="ECO:0000256" key="3">
    <source>
        <dbReference type="ARBA" id="ARBA00022679"/>
    </source>
</evidence>
<evidence type="ECO:0000256" key="1">
    <source>
        <dbReference type="ARBA" id="ARBA00004141"/>
    </source>
</evidence>
<evidence type="ECO:0000256" key="4">
    <source>
        <dbReference type="ARBA" id="ARBA00022692"/>
    </source>
</evidence>
<accession>A0ABU1RWB3</accession>
<feature type="transmembrane region" description="Helical" evidence="7">
    <location>
        <begin position="123"/>
        <end position="141"/>
    </location>
</feature>
<comment type="caution">
    <text evidence="9">The sequence shown here is derived from an EMBL/GenBank/DDBJ whole genome shotgun (WGS) entry which is preliminary data.</text>
</comment>
<dbReference type="RefSeq" id="WP_310095905.1">
    <property type="nucleotide sequence ID" value="NZ_JAVDTT010000005.1"/>
</dbReference>
<evidence type="ECO:0000313" key="9">
    <source>
        <dbReference type="EMBL" id="MDR6843071.1"/>
    </source>
</evidence>
<sequence>MLLANLSADTSASSPRLLSKYSAAADLCLRAADLAVVLVSALVAYRLCFDAWVPAIGYRIPISTSILFAALCFNAFPLYRSWRGRAVLREVWMLGLAWTGVLALISAHTWMLDLGLHTSLLWLGLWYAIGFALLGFSRFVVRGVLSWMRSLGIDVRRVVVVGMRPPVVRIHRYLNQNAWVGMQIVGYFSTRDDISIADSTDLHCLGTVEQLPAFLTGDSIEEVWISLPMGKLGRIKSVLAMLDKTPVKVKLIPDISDLAALNQSSEQVGSVPVINLRQGSDAPNNAFFLTKAMMDRALALVALLLLSPLMLGIAVAVKLSSPGPVLFRQKRHGRAGREFSMLKFRSMRTDQETGAEVKQATRSDPRVTPLGAFLRRTSLDELPQLFNVLNGSMSLVGPRPHAIQHNSYYGMLIDRYMQRHYVKPGITGWAQVNGFRGETPMLRDMKKRVQYDMDYIRRWSPWLDMKIMALTVVKVLGQKQAY</sequence>
<feature type="domain" description="Bacterial sugar transferase" evidence="8">
    <location>
        <begin position="291"/>
        <end position="476"/>
    </location>
</feature>